<gene>
    <name evidence="1" type="ORF">IQ236_21355</name>
</gene>
<evidence type="ECO:0000313" key="2">
    <source>
        <dbReference type="Proteomes" id="UP000640725"/>
    </source>
</evidence>
<dbReference type="RefSeq" id="WP_193871145.1">
    <property type="nucleotide sequence ID" value="NZ_JADEWU010000067.1"/>
</dbReference>
<accession>A0ABR9UH02</accession>
<organism evidence="1 2">
    <name type="scientific">Planktothrix mougeotii LEGE 06226</name>
    <dbReference type="NCBI Taxonomy" id="1828728"/>
    <lineage>
        <taxon>Bacteria</taxon>
        <taxon>Bacillati</taxon>
        <taxon>Cyanobacteriota</taxon>
        <taxon>Cyanophyceae</taxon>
        <taxon>Oscillatoriophycideae</taxon>
        <taxon>Oscillatoriales</taxon>
        <taxon>Microcoleaceae</taxon>
        <taxon>Planktothrix</taxon>
    </lineage>
</organism>
<dbReference type="EMBL" id="JADEWU010000067">
    <property type="protein sequence ID" value="MBE9145740.1"/>
    <property type="molecule type" value="Genomic_DNA"/>
</dbReference>
<proteinExistence type="predicted"/>
<evidence type="ECO:0000313" key="1">
    <source>
        <dbReference type="EMBL" id="MBE9145740.1"/>
    </source>
</evidence>
<comment type="caution">
    <text evidence="1">The sequence shown here is derived from an EMBL/GenBank/DDBJ whole genome shotgun (WGS) entry which is preliminary data.</text>
</comment>
<reference evidence="1 2" key="1">
    <citation type="submission" date="2020-10" db="EMBL/GenBank/DDBJ databases">
        <authorList>
            <person name="Castelo-Branco R."/>
            <person name="Eusebio N."/>
            <person name="Adriana R."/>
            <person name="Vieira A."/>
            <person name="Brugerolle De Fraissinette N."/>
            <person name="Rezende De Castro R."/>
            <person name="Schneider M.P."/>
            <person name="Vasconcelos V."/>
            <person name="Leao P.N."/>
        </authorList>
    </citation>
    <scope>NUCLEOTIDE SEQUENCE [LARGE SCALE GENOMIC DNA]</scope>
    <source>
        <strain evidence="1 2">LEGE 06226</strain>
    </source>
</reference>
<dbReference type="Proteomes" id="UP000640725">
    <property type="component" value="Unassembled WGS sequence"/>
</dbReference>
<evidence type="ECO:0008006" key="3">
    <source>
        <dbReference type="Google" id="ProtNLM"/>
    </source>
</evidence>
<sequence length="73" mass="8465">MLSIAETQKLWQPLAHQLVIPRDEASYQQLVEWLDQLIDEVGEDEQHPLASLMDILGILIENYENEHILELQG</sequence>
<name>A0ABR9UH02_9CYAN</name>
<protein>
    <recommendedName>
        <fullName evidence="3">Transcriptional regulator</fullName>
    </recommendedName>
</protein>
<keyword evidence="2" id="KW-1185">Reference proteome</keyword>